<keyword evidence="2" id="KW-1185">Reference proteome</keyword>
<evidence type="ECO:0000313" key="2">
    <source>
        <dbReference type="Proteomes" id="UP000010798"/>
    </source>
</evidence>
<gene>
    <name evidence="1" type="ordered locus">Sinac_1299</name>
</gene>
<proteinExistence type="predicted"/>
<dbReference type="AlphaFoldDB" id="L0D8X3"/>
<dbReference type="EMBL" id="CP003364">
    <property type="protein sequence ID" value="AGA25687.1"/>
    <property type="molecule type" value="Genomic_DNA"/>
</dbReference>
<organism evidence="1 2">
    <name type="scientific">Singulisphaera acidiphila (strain ATCC BAA-1392 / DSM 18658 / VKM B-2454 / MOB10)</name>
    <dbReference type="NCBI Taxonomy" id="886293"/>
    <lineage>
        <taxon>Bacteria</taxon>
        <taxon>Pseudomonadati</taxon>
        <taxon>Planctomycetota</taxon>
        <taxon>Planctomycetia</taxon>
        <taxon>Isosphaerales</taxon>
        <taxon>Isosphaeraceae</taxon>
        <taxon>Singulisphaera</taxon>
    </lineage>
</organism>
<protein>
    <submittedName>
        <fullName evidence="1">Uncharacterized protein</fullName>
    </submittedName>
</protein>
<dbReference type="Proteomes" id="UP000010798">
    <property type="component" value="Chromosome"/>
</dbReference>
<dbReference type="HOGENOM" id="CLU_2901821_0_0_0"/>
<name>L0D8X3_SINAD</name>
<sequence length="62" mass="6866">METKSSVIWEITLTWSRAWYITPIKGDGGTFSKGEICTCGLPMGLVFATFSRIPGLGLDRLR</sequence>
<evidence type="ECO:0000313" key="1">
    <source>
        <dbReference type="EMBL" id="AGA25687.1"/>
    </source>
</evidence>
<accession>L0D8X3</accession>
<reference evidence="1 2" key="1">
    <citation type="submission" date="2012-02" db="EMBL/GenBank/DDBJ databases">
        <title>Complete sequence of chromosome of Singulisphaera acidiphila DSM 18658.</title>
        <authorList>
            <consortium name="US DOE Joint Genome Institute (JGI-PGF)"/>
            <person name="Lucas S."/>
            <person name="Copeland A."/>
            <person name="Lapidus A."/>
            <person name="Glavina del Rio T."/>
            <person name="Dalin E."/>
            <person name="Tice H."/>
            <person name="Bruce D."/>
            <person name="Goodwin L."/>
            <person name="Pitluck S."/>
            <person name="Peters L."/>
            <person name="Ovchinnikova G."/>
            <person name="Chertkov O."/>
            <person name="Kyrpides N."/>
            <person name="Mavromatis K."/>
            <person name="Ivanova N."/>
            <person name="Brettin T."/>
            <person name="Detter J.C."/>
            <person name="Han C."/>
            <person name="Larimer F."/>
            <person name="Land M."/>
            <person name="Hauser L."/>
            <person name="Markowitz V."/>
            <person name="Cheng J.-F."/>
            <person name="Hugenholtz P."/>
            <person name="Woyke T."/>
            <person name="Wu D."/>
            <person name="Tindall B."/>
            <person name="Pomrenke H."/>
            <person name="Brambilla E."/>
            <person name="Klenk H.-P."/>
            <person name="Eisen J.A."/>
        </authorList>
    </citation>
    <scope>NUCLEOTIDE SEQUENCE [LARGE SCALE GENOMIC DNA]</scope>
    <source>
        <strain evidence="2">ATCC BAA-1392 / DSM 18658 / VKM B-2454 / MOB10</strain>
    </source>
</reference>
<dbReference type="KEGG" id="saci:Sinac_1299"/>